<dbReference type="Gene3D" id="3.30.260.10">
    <property type="entry name" value="TCP-1-like chaperonin intermediate domain"/>
    <property type="match status" value="1"/>
</dbReference>
<dbReference type="PANTHER" id="PTHR45633">
    <property type="entry name" value="60 KDA HEAT SHOCK PROTEIN, MITOCHONDRIAL"/>
    <property type="match status" value="1"/>
</dbReference>
<accession>A0A6M1XQM1</accession>
<evidence type="ECO:0000313" key="3">
    <source>
        <dbReference type="EMBL" id="NGW68933.1"/>
    </source>
</evidence>
<dbReference type="InterPro" id="IPR027409">
    <property type="entry name" value="GroEL-like_apical_dom_sf"/>
</dbReference>
<dbReference type="InterPro" id="IPR027410">
    <property type="entry name" value="TCP-1-like_intermed_sf"/>
</dbReference>
<dbReference type="InterPro" id="IPR001844">
    <property type="entry name" value="Cpn60/GroEL"/>
</dbReference>
<feature type="non-terminal residue" evidence="3">
    <location>
        <position position="1"/>
    </location>
</feature>
<organism evidence="3 4">
    <name type="scientific">Staphylococcus aureus</name>
    <dbReference type="NCBI Taxonomy" id="1280"/>
    <lineage>
        <taxon>Bacteria</taxon>
        <taxon>Bacillati</taxon>
        <taxon>Bacillota</taxon>
        <taxon>Bacilli</taxon>
        <taxon>Bacillales</taxon>
        <taxon>Staphylococcaceae</taxon>
        <taxon>Staphylococcus</taxon>
    </lineage>
</organism>
<dbReference type="AlphaFoldDB" id="A0A6M1XQM1"/>
<dbReference type="GO" id="GO:0042026">
    <property type="term" value="P:protein refolding"/>
    <property type="evidence" value="ECO:0007669"/>
    <property type="project" value="InterPro"/>
</dbReference>
<reference evidence="3 4" key="1">
    <citation type="submission" date="2020-02" db="EMBL/GenBank/DDBJ databases">
        <title>Detection of Heterogeneous Vancomycin Intermediate Resistance in Methicillin Resistant Staphylococcus aureus Isolates from Latin-America.</title>
        <authorList>
            <person name="Castro-Cardozo B."/>
            <person name="Berrio M."/>
            <person name="Vargas M.L."/>
            <person name="Carvajal L.P."/>
            <person name="Millan L.V."/>
            <person name="Rios R."/>
            <person name="Hernandez A."/>
            <person name="Rincon S.L."/>
            <person name="Cubides P."/>
            <person name="Forero E."/>
            <person name="Dinh A."/>
            <person name="Seas C."/>
            <person name="Munita J.M."/>
            <person name="Arias C.A."/>
            <person name="Reyes J."/>
            <person name="Diaz L."/>
        </authorList>
    </citation>
    <scope>NUCLEOTIDE SEQUENCE [LARGE SCALE GENOMIC DNA]</scope>
    <source>
        <strain evidence="3 4">UG255</strain>
    </source>
</reference>
<dbReference type="Gene3D" id="3.50.7.10">
    <property type="entry name" value="GroEL"/>
    <property type="match status" value="1"/>
</dbReference>
<evidence type="ECO:0000313" key="4">
    <source>
        <dbReference type="Proteomes" id="UP000473113"/>
    </source>
</evidence>
<evidence type="ECO:0000256" key="1">
    <source>
        <dbReference type="ARBA" id="ARBA00006607"/>
    </source>
</evidence>
<comment type="similarity">
    <text evidence="1">Belongs to the chaperonin (HSP60) family.</text>
</comment>
<protein>
    <submittedName>
        <fullName evidence="3">Chaperonin GroEL</fullName>
    </submittedName>
</protein>
<dbReference type="SUPFAM" id="SSF52029">
    <property type="entry name" value="GroEL apical domain-like"/>
    <property type="match status" value="1"/>
</dbReference>
<comment type="caution">
    <text evidence="3">The sequence shown here is derived from an EMBL/GenBank/DDBJ whole genome shotgun (WGS) entry which is preliminary data.</text>
</comment>
<dbReference type="EMBL" id="JAALTR010000410">
    <property type="protein sequence ID" value="NGW68933.1"/>
    <property type="molecule type" value="Genomic_DNA"/>
</dbReference>
<feature type="non-terminal residue" evidence="3">
    <location>
        <position position="121"/>
    </location>
</feature>
<proteinExistence type="inferred from homology"/>
<gene>
    <name evidence="3" type="primary">groEL</name>
    <name evidence="3" type="ORF">G6Y24_15945</name>
</gene>
<sequence length="121" mass="12876">VVAVKAPGFGDRRKAMLEDIAILTGGTVITDDLGLELKDVTIENLGNASKVVVDKDNTTIVEGSGEKEAIEARVQLIKNQIAESTSDFDREKLQERLAKLAGGVAVVKVGAATETELKELK</sequence>
<name>A0A6M1XQM1_STAAU</name>
<dbReference type="FunFam" id="3.50.7.10:FF:000001">
    <property type="entry name" value="60 kDa chaperonin"/>
    <property type="match status" value="1"/>
</dbReference>
<keyword evidence="2" id="KW-0143">Chaperone</keyword>
<dbReference type="GO" id="GO:0140662">
    <property type="term" value="F:ATP-dependent protein folding chaperone"/>
    <property type="evidence" value="ECO:0007669"/>
    <property type="project" value="InterPro"/>
</dbReference>
<evidence type="ECO:0000256" key="2">
    <source>
        <dbReference type="ARBA" id="ARBA00023186"/>
    </source>
</evidence>
<dbReference type="Proteomes" id="UP000473113">
    <property type="component" value="Unassembled WGS sequence"/>
</dbReference>